<reference evidence="2" key="3">
    <citation type="submission" date="2025-08" db="UniProtKB">
        <authorList>
            <consortium name="Ensembl"/>
        </authorList>
    </citation>
    <scope>IDENTIFICATION</scope>
    <source>
        <strain evidence="2">HNI</strain>
    </source>
</reference>
<sequence>MKISSCSLDVLPTSLFKEVFQSIGPCVLTIINSSLLSGQVPDYFKKAVIRPLLKKPELDPSSLSSYRPISNLPFISKILEKVVATQLTAALESHGIPDQFQSGFRKAHSTETALLRVTNDILMESDTGHCSVLLLLDLTAAFDTIDHHILLDRLKHWVGISGSALNWFASYLSGRSFYVGFSKFKSSSALLSCGVPQGSVLGPLLFNLYLLPLQHILSSFKDLSYHFYADDIQLYVSFKPQDVVKIQTLLKCLDSVRSWMSDNFLQLNESKTEVLVCAPDKCLPQIVESLGPLASFIKPSVRNLGVILDPVLSLDCHINSLVRSCFYHLKNIAKLSHILSRSEMEMLIHAFISTRLDYCNSIFTCLNEKSLERLQVVQNAAARLLTKSSKYSHVTPLLNQLHWLPIRYRVHFKIL</sequence>
<dbReference type="Proteomes" id="UP000265180">
    <property type="component" value="Chromosome 11"/>
</dbReference>
<name>A0A3P9LSI1_ORYLA</name>
<dbReference type="PANTHER" id="PTHR33332">
    <property type="entry name" value="REVERSE TRANSCRIPTASE DOMAIN-CONTAINING PROTEIN"/>
    <property type="match status" value="1"/>
</dbReference>
<protein>
    <recommendedName>
        <fullName evidence="1">Reverse transcriptase domain-containing protein</fullName>
    </recommendedName>
</protein>
<evidence type="ECO:0000259" key="1">
    <source>
        <dbReference type="PROSITE" id="PS50878"/>
    </source>
</evidence>
<dbReference type="InterPro" id="IPR000477">
    <property type="entry name" value="RT_dom"/>
</dbReference>
<evidence type="ECO:0000313" key="3">
    <source>
        <dbReference type="Proteomes" id="UP000265180"/>
    </source>
</evidence>
<proteinExistence type="predicted"/>
<reference evidence="2" key="4">
    <citation type="submission" date="2025-09" db="UniProtKB">
        <authorList>
            <consortium name="Ensembl"/>
        </authorList>
    </citation>
    <scope>IDENTIFICATION</scope>
    <source>
        <strain evidence="2">HNI</strain>
    </source>
</reference>
<dbReference type="SUPFAM" id="SSF56672">
    <property type="entry name" value="DNA/RNA polymerases"/>
    <property type="match status" value="1"/>
</dbReference>
<dbReference type="PROSITE" id="PS50878">
    <property type="entry name" value="RT_POL"/>
    <property type="match status" value="1"/>
</dbReference>
<dbReference type="AlphaFoldDB" id="A0A3P9LSI1"/>
<dbReference type="Ensembl" id="ENSORLT00020008940.1">
    <property type="protein sequence ID" value="ENSORLP00020023675.1"/>
    <property type="gene ID" value="ENSORLG00020004647.1"/>
</dbReference>
<accession>A0A3P9LSI1</accession>
<dbReference type="CDD" id="cd01650">
    <property type="entry name" value="RT_nLTR_like"/>
    <property type="match status" value="1"/>
</dbReference>
<reference key="1">
    <citation type="journal article" date="2007" name="Nature">
        <title>The medaka draft genome and insights into vertebrate genome evolution.</title>
        <authorList>
            <person name="Kasahara M."/>
            <person name="Naruse K."/>
            <person name="Sasaki S."/>
            <person name="Nakatani Y."/>
            <person name="Qu W."/>
            <person name="Ahsan B."/>
            <person name="Yamada T."/>
            <person name="Nagayasu Y."/>
            <person name="Doi K."/>
            <person name="Kasai Y."/>
            <person name="Jindo T."/>
            <person name="Kobayashi D."/>
            <person name="Shimada A."/>
            <person name="Toyoda A."/>
            <person name="Kuroki Y."/>
            <person name="Fujiyama A."/>
            <person name="Sasaki T."/>
            <person name="Shimizu A."/>
            <person name="Asakawa S."/>
            <person name="Shimizu N."/>
            <person name="Hashimoto S."/>
            <person name="Yang J."/>
            <person name="Lee Y."/>
            <person name="Matsushima K."/>
            <person name="Sugano S."/>
            <person name="Sakaizumi M."/>
            <person name="Narita T."/>
            <person name="Ohishi K."/>
            <person name="Haga S."/>
            <person name="Ohta F."/>
            <person name="Nomoto H."/>
            <person name="Nogata K."/>
            <person name="Morishita T."/>
            <person name="Endo T."/>
            <person name="Shin-I T."/>
            <person name="Takeda H."/>
            <person name="Morishita S."/>
            <person name="Kohara Y."/>
        </authorList>
    </citation>
    <scope>NUCLEOTIDE SEQUENCE [LARGE SCALE GENOMIC DNA]</scope>
    <source>
        <strain>Hd-rR</strain>
    </source>
</reference>
<evidence type="ECO:0000313" key="2">
    <source>
        <dbReference type="Ensembl" id="ENSORLP00020023675.1"/>
    </source>
</evidence>
<dbReference type="InterPro" id="IPR043502">
    <property type="entry name" value="DNA/RNA_pol_sf"/>
</dbReference>
<organism evidence="2 3">
    <name type="scientific">Oryzias latipes</name>
    <name type="common">Japanese rice fish</name>
    <name type="synonym">Japanese killifish</name>
    <dbReference type="NCBI Taxonomy" id="8090"/>
    <lineage>
        <taxon>Eukaryota</taxon>
        <taxon>Metazoa</taxon>
        <taxon>Chordata</taxon>
        <taxon>Craniata</taxon>
        <taxon>Vertebrata</taxon>
        <taxon>Euteleostomi</taxon>
        <taxon>Actinopterygii</taxon>
        <taxon>Neopterygii</taxon>
        <taxon>Teleostei</taxon>
        <taxon>Neoteleostei</taxon>
        <taxon>Acanthomorphata</taxon>
        <taxon>Ovalentaria</taxon>
        <taxon>Atherinomorphae</taxon>
        <taxon>Beloniformes</taxon>
        <taxon>Adrianichthyidae</taxon>
        <taxon>Oryziinae</taxon>
        <taxon>Oryzias</taxon>
    </lineage>
</organism>
<dbReference type="Pfam" id="PF00078">
    <property type="entry name" value="RVT_1"/>
    <property type="match status" value="1"/>
</dbReference>
<reference evidence="2 3" key="2">
    <citation type="submission" date="2017-04" db="EMBL/GenBank/DDBJ databases">
        <title>CpG methylation of centromeres and impact of large insertions on vertebrate speciation.</title>
        <authorList>
            <person name="Ichikawa K."/>
            <person name="Yoshimura J."/>
            <person name="Morishita S."/>
        </authorList>
    </citation>
    <scope>NUCLEOTIDE SEQUENCE</scope>
    <source>
        <strain evidence="2 3">HNI</strain>
    </source>
</reference>
<feature type="domain" description="Reverse transcriptase" evidence="1">
    <location>
        <begin position="33"/>
        <end position="308"/>
    </location>
</feature>